<comment type="caution">
    <text evidence="1">The sequence shown here is derived from an EMBL/GenBank/DDBJ whole genome shotgun (WGS) entry which is preliminary data.</text>
</comment>
<dbReference type="OrthoDB" id="1097750at2"/>
<dbReference type="HOGENOM" id="CLU_769135_0_0_10"/>
<keyword evidence="2" id="KW-1185">Reference proteome</keyword>
<reference evidence="1 2" key="1">
    <citation type="submission" date="2011-03" db="EMBL/GenBank/DDBJ databases">
        <authorList>
            <person name="Weinstock G."/>
            <person name="Sodergren E."/>
            <person name="Clifton S."/>
            <person name="Fulton L."/>
            <person name="Fulton B."/>
            <person name="Courtney L."/>
            <person name="Fronick C."/>
            <person name="Harrison M."/>
            <person name="Strong C."/>
            <person name="Farmer C."/>
            <person name="Delahaunty K."/>
            <person name="Markovic C."/>
            <person name="Hall O."/>
            <person name="Minx P."/>
            <person name="Tomlinson C."/>
            <person name="Mitreva M."/>
            <person name="Hou S."/>
            <person name="Chen J."/>
            <person name="Wollam A."/>
            <person name="Pepin K.H."/>
            <person name="Johnson M."/>
            <person name="Bhonagiri V."/>
            <person name="Zhang X."/>
            <person name="Suruliraj S."/>
            <person name="Warren W."/>
            <person name="Chinwalla A."/>
            <person name="Mardis E.R."/>
            <person name="Wilson R.K."/>
        </authorList>
    </citation>
    <scope>NUCLEOTIDE SEQUENCE [LARGE SCALE GENOMIC DNA]</scope>
    <source>
        <strain evidence="1 2">YIT 11840</strain>
    </source>
</reference>
<sequence length="372" mass="43439">MFAIPTLKVRGMKYIHYYIFFLFFFIACKENKTDIIPCVPQTKVDVPLEEVSGISSSFIDTVLFVKLQEPQNTFRNLNKLKIYGDTIYILDERLSKLMSFDKEGNFITQYGERGRSSSEYVRVNSFDVDKHYVYLYDDASEKMISFTHGGEFVQKVETPFWGEDFKALENGSFLFSLKPGKSNVKLCVTDSHFNIKKVFSYFDEKDQDNYSGYSLFQKVGDNIYYTDDMSDTTHVFTPKGELVHSYLFNFGKYAPPLEARYDAEQLIEDKHVFMYTCPLIYESKLVMFLENRHLRTVLYYDMKERIGGNKDIDKGLSPTDIIIPLCMADGYVVGYLEDYCLDRFEDKTTLPADVVQHLENGYRVVAFYRLKR</sequence>
<dbReference type="InterPro" id="IPR011042">
    <property type="entry name" value="6-blade_b-propeller_TolB-like"/>
</dbReference>
<dbReference type="STRING" id="762968.HMPREF9441_02678"/>
<dbReference type="Pfam" id="PF17170">
    <property type="entry name" value="DUF5128"/>
    <property type="match status" value="1"/>
</dbReference>
<evidence type="ECO:0008006" key="3">
    <source>
        <dbReference type="Google" id="ProtNLM"/>
    </source>
</evidence>
<dbReference type="EMBL" id="AFFY01000042">
    <property type="protein sequence ID" value="EHG99451.1"/>
    <property type="molecule type" value="Genomic_DNA"/>
</dbReference>
<protein>
    <recommendedName>
        <fullName evidence="3">6-bladed beta-propeller</fullName>
    </recommendedName>
</protein>
<gene>
    <name evidence="1" type="ORF">HMPREF9441_02678</name>
</gene>
<evidence type="ECO:0000313" key="2">
    <source>
        <dbReference type="Proteomes" id="UP000003598"/>
    </source>
</evidence>
<dbReference type="AlphaFoldDB" id="G5STH4"/>
<dbReference type="SUPFAM" id="SSF63825">
    <property type="entry name" value="YWTD domain"/>
    <property type="match status" value="1"/>
</dbReference>
<evidence type="ECO:0000313" key="1">
    <source>
        <dbReference type="EMBL" id="EHG99451.1"/>
    </source>
</evidence>
<proteinExistence type="predicted"/>
<name>G5STH4_9BACT</name>
<dbReference type="PATRIC" id="fig|762968.3.peg.2384"/>
<organism evidence="1 2">
    <name type="scientific">Paraprevotella clara YIT 11840</name>
    <dbReference type="NCBI Taxonomy" id="762968"/>
    <lineage>
        <taxon>Bacteria</taxon>
        <taxon>Pseudomonadati</taxon>
        <taxon>Bacteroidota</taxon>
        <taxon>Bacteroidia</taxon>
        <taxon>Bacteroidales</taxon>
        <taxon>Prevotellaceae</taxon>
        <taxon>Paraprevotella</taxon>
    </lineage>
</organism>
<dbReference type="Proteomes" id="UP000003598">
    <property type="component" value="Unassembled WGS sequence"/>
</dbReference>
<accession>G5STH4</accession>
<dbReference type="Gene3D" id="2.120.10.30">
    <property type="entry name" value="TolB, C-terminal domain"/>
    <property type="match status" value="1"/>
</dbReference>
<dbReference type="eggNOG" id="COG3391">
    <property type="taxonomic scope" value="Bacteria"/>
</dbReference>